<dbReference type="Pfam" id="PF07221">
    <property type="entry name" value="GlcNAc_2-epim"/>
    <property type="match status" value="1"/>
</dbReference>
<dbReference type="KEGG" id="ttq:NIES37_13050"/>
<dbReference type="InterPro" id="IPR010819">
    <property type="entry name" value="AGE/CE"/>
</dbReference>
<dbReference type="EMBL" id="AP018248">
    <property type="protein sequence ID" value="BAY97367.1"/>
    <property type="molecule type" value="Genomic_DNA"/>
</dbReference>
<dbReference type="InterPro" id="IPR008928">
    <property type="entry name" value="6-hairpin_glycosidase_sf"/>
</dbReference>
<evidence type="ECO:0000313" key="4">
    <source>
        <dbReference type="Proteomes" id="UP000218785"/>
    </source>
</evidence>
<dbReference type="Proteomes" id="UP000218785">
    <property type="component" value="Chromosome"/>
</dbReference>
<sequence length="604" mass="68940">MSINFPFSDLIAGYVTHYDANGDVFGLKTSDGREFKAKLSPMAYAKLIQNFDEGYPDATGSMKSMLAPGRFLFAYGVFYPDSDLFDAKQIVFAGRQKGDYVFEKQDWWIKQVNALGKFYLKAQFGDKEYDYRNYRTTLSLSGVLSTTNFRQETDTISRLVYGFATAFLMTGNDSFLRAAERGTEYLREHMRFVDSDEGIVYWYHGIDVNGDREEKIFASEFGDDYYAIPAYEQIYALAGPIQTYRCTGDPKIMDDTEKTIKLFNNFFLDKGPEGGYFSHLDPFTLDPLSDSLGHNKGKKNWNSVGDHAPAYLINLWLATGKQEYADMLEYTFDTIEKRFPDYANSPFVQERFYQDWSADTTWGWQQNRAVVGHNLKISWNLMRMHSLKAKEGYANLAQKIADIMPGVGSDQQRGGWYDVVERLLGEGEKHYRFVWHDRKAWWQQEQAILAYLILTGIVGNKEYHRLARESAAFYNAWFLDLEEGGVYFNVLANGIPYLAGGNERGKGSHSMSGYHSFELCYLAAVYTNLLITKQPMDFYFKPIPGGFPDNILRVSPDILPPGSIKIGKCEIDGEPYSNFDAQGLTVTLPKTNERVKVKVQIVPV</sequence>
<dbReference type="CDD" id="cd00249">
    <property type="entry name" value="AGE"/>
    <property type="match status" value="1"/>
</dbReference>
<protein>
    <recommendedName>
        <fullName evidence="5">N-acyl-D-glucosamine 2-epimerase</fullName>
    </recommendedName>
</protein>
<name>A0A1Z4MVA9_9CYAN</name>
<dbReference type="PANTHER" id="PTHR42899:SF1">
    <property type="entry name" value="SPERMATOGENESIS-ASSOCIATED PROTEIN 20"/>
    <property type="match status" value="1"/>
</dbReference>
<dbReference type="GO" id="GO:0005975">
    <property type="term" value="P:carbohydrate metabolic process"/>
    <property type="evidence" value="ECO:0007669"/>
    <property type="project" value="InterPro"/>
</dbReference>
<proteinExistence type="inferred from homology"/>
<keyword evidence="4" id="KW-1185">Reference proteome</keyword>
<evidence type="ECO:0000313" key="3">
    <source>
        <dbReference type="EMBL" id="BAY97367.1"/>
    </source>
</evidence>
<reference evidence="3 4" key="1">
    <citation type="submission" date="2017-06" db="EMBL/GenBank/DDBJ databases">
        <title>Genome sequencing of cyanobaciteial culture collection at National Institute for Environmental Studies (NIES).</title>
        <authorList>
            <person name="Hirose Y."/>
            <person name="Shimura Y."/>
            <person name="Fujisawa T."/>
            <person name="Nakamura Y."/>
            <person name="Kawachi M."/>
        </authorList>
    </citation>
    <scope>NUCLEOTIDE SEQUENCE [LARGE SCALE GENOMIC DNA]</scope>
    <source>
        <strain evidence="3 4">NIES-37</strain>
    </source>
</reference>
<dbReference type="InterPro" id="IPR034116">
    <property type="entry name" value="AGE_dom"/>
</dbReference>
<keyword evidence="2" id="KW-0413">Isomerase</keyword>
<accession>A0A1Z4MVA9</accession>
<evidence type="ECO:0008006" key="5">
    <source>
        <dbReference type="Google" id="ProtNLM"/>
    </source>
</evidence>
<dbReference type="InterPro" id="IPR024705">
    <property type="entry name" value="Ssp411"/>
</dbReference>
<dbReference type="AlphaFoldDB" id="A0A1Z4MVA9"/>
<evidence type="ECO:0000256" key="2">
    <source>
        <dbReference type="ARBA" id="ARBA00023235"/>
    </source>
</evidence>
<dbReference type="PANTHER" id="PTHR42899">
    <property type="entry name" value="SPERMATOGENESIS-ASSOCIATED PROTEIN 20"/>
    <property type="match status" value="1"/>
</dbReference>
<organism evidence="3 4">
    <name type="scientific">Tolypothrix tenuis PCC 7101</name>
    <dbReference type="NCBI Taxonomy" id="231146"/>
    <lineage>
        <taxon>Bacteria</taxon>
        <taxon>Bacillati</taxon>
        <taxon>Cyanobacteriota</taxon>
        <taxon>Cyanophyceae</taxon>
        <taxon>Nostocales</taxon>
        <taxon>Tolypothrichaceae</taxon>
        <taxon>Tolypothrix</taxon>
    </lineage>
</organism>
<dbReference type="GO" id="GO:0016853">
    <property type="term" value="F:isomerase activity"/>
    <property type="evidence" value="ECO:0007669"/>
    <property type="project" value="UniProtKB-KW"/>
</dbReference>
<dbReference type="Gene3D" id="1.50.10.10">
    <property type="match status" value="1"/>
</dbReference>
<dbReference type="RefSeq" id="WP_096574435.1">
    <property type="nucleotide sequence ID" value="NZ_CAWNJS010000001.1"/>
</dbReference>
<dbReference type="SUPFAM" id="SSF48208">
    <property type="entry name" value="Six-hairpin glycosidases"/>
    <property type="match status" value="1"/>
</dbReference>
<evidence type="ECO:0000256" key="1">
    <source>
        <dbReference type="ARBA" id="ARBA00008558"/>
    </source>
</evidence>
<comment type="similarity">
    <text evidence="1">Belongs to the N-acylglucosamine 2-epimerase family.</text>
</comment>
<gene>
    <name evidence="3" type="ORF">NIES37_13050</name>
</gene>
<dbReference type="InterPro" id="IPR012341">
    <property type="entry name" value="6hp_glycosidase-like_sf"/>
</dbReference>